<keyword evidence="2" id="KW-0328">Glycosyltransferase</keyword>
<evidence type="ECO:0000256" key="3">
    <source>
        <dbReference type="ARBA" id="ARBA00022679"/>
    </source>
</evidence>
<dbReference type="InterPro" id="IPR002654">
    <property type="entry name" value="Glyco_trans_25"/>
</dbReference>
<gene>
    <name evidence="5" type="ORF">BDV23DRAFT_143792</name>
</gene>
<dbReference type="CDD" id="cd06532">
    <property type="entry name" value="Glyco_transf_25"/>
    <property type="match status" value="1"/>
</dbReference>
<evidence type="ECO:0000313" key="5">
    <source>
        <dbReference type="EMBL" id="KAE8396293.1"/>
    </source>
</evidence>
<name>A0A5N7CRU5_PETAA</name>
<dbReference type="GO" id="GO:0016740">
    <property type="term" value="F:transferase activity"/>
    <property type="evidence" value="ECO:0007669"/>
    <property type="project" value="UniProtKB-KW"/>
</dbReference>
<feature type="domain" description="Glycosyl transferase family 25" evidence="4">
    <location>
        <begin position="71"/>
        <end position="277"/>
    </location>
</feature>
<dbReference type="PANTHER" id="PTHR10730:SF53">
    <property type="entry name" value="GLYCOSYLTRANSFERASE 25 FAMILY MEMBER"/>
    <property type="match status" value="1"/>
</dbReference>
<evidence type="ECO:0000256" key="2">
    <source>
        <dbReference type="ARBA" id="ARBA00022676"/>
    </source>
</evidence>
<keyword evidence="3 5" id="KW-0808">Transferase</keyword>
<evidence type="ECO:0000256" key="1">
    <source>
        <dbReference type="ARBA" id="ARBA00006721"/>
    </source>
</evidence>
<dbReference type="Pfam" id="PF01755">
    <property type="entry name" value="Glyco_transf_25"/>
    <property type="match status" value="1"/>
</dbReference>
<comment type="similarity">
    <text evidence="1">Belongs to the glycosyltransferase 25 family.</text>
</comment>
<accession>A0A5N7CRU5</accession>
<dbReference type="OrthoDB" id="47375at2759"/>
<accession>A0A5N6G192</accession>
<proteinExistence type="inferred from homology"/>
<dbReference type="AlphaFoldDB" id="A0A5N7CRU5"/>
<evidence type="ECO:0000259" key="4">
    <source>
        <dbReference type="Pfam" id="PF01755"/>
    </source>
</evidence>
<dbReference type="Proteomes" id="UP000326877">
    <property type="component" value="Unassembled WGS sequence"/>
</dbReference>
<protein>
    <submittedName>
        <fullName evidence="5">LPS glycosyltransferase</fullName>
    </submittedName>
</protein>
<sequence>MPALSSCFSASRYQWRYQHMVFLTILSAVCLCVLYTLLYIRPDASEWRKVQRLAGGRSFLETIKNETLGFQKILCINLPSRTDKRDAIMLASSLTQFRVDWVDGISGDAMDPKAYPPRLDDSGRPSMLPGEIGSWRAHTNAIQKVVSERLTSALILEDDVDWDVTLKNQLQEFALGSRAVQKDGESSETPYGEDWDLLWLGHCGIKCHSNDPFYMLHDQTAVPYAHLPRYWQGPAVHETVEDRNDTRIVCGIKESVCSYAYAIKYHAAQKLLAALSVSPSDQAMPPGEPIIFDVLLGRLCGTGYLKCISSYPSLMGVWKPAGSRSKHSDIQDLKDPAPTETPSEVAGSLGVMYSTMLNLPALLDGRSLVHSAVADVLSPELKLSEVQLTEGGLYKSDHGRIYSVTG</sequence>
<dbReference type="OMA" id="YAITLPM"/>
<organism evidence="5">
    <name type="scientific">Petromyces alliaceus</name>
    <name type="common">Aspergillus alliaceus</name>
    <dbReference type="NCBI Taxonomy" id="209559"/>
    <lineage>
        <taxon>Eukaryota</taxon>
        <taxon>Fungi</taxon>
        <taxon>Dikarya</taxon>
        <taxon>Ascomycota</taxon>
        <taxon>Pezizomycotina</taxon>
        <taxon>Eurotiomycetes</taxon>
        <taxon>Eurotiomycetidae</taxon>
        <taxon>Eurotiales</taxon>
        <taxon>Aspergillaceae</taxon>
        <taxon>Aspergillus</taxon>
        <taxon>Aspergillus subgen. Circumdati</taxon>
    </lineage>
</organism>
<dbReference type="InterPro" id="IPR050757">
    <property type="entry name" value="Collagen_mod_GT25"/>
</dbReference>
<dbReference type="PANTHER" id="PTHR10730">
    <property type="entry name" value="PROCOLLAGEN-LYSINE,2-OXOGLUTARATE 5-DIOXYGENASE/GLYCOSYLTRANSFERASE 25 FAMILY MEMBER"/>
    <property type="match status" value="1"/>
</dbReference>
<reference evidence="5" key="1">
    <citation type="submission" date="2019-04" db="EMBL/GenBank/DDBJ databases">
        <title>Friends and foes A comparative genomics studyof 23 Aspergillus species from section Flavi.</title>
        <authorList>
            <consortium name="DOE Joint Genome Institute"/>
            <person name="Kjaerbolling I."/>
            <person name="Vesth T."/>
            <person name="Frisvad J.C."/>
            <person name="Nybo J.L."/>
            <person name="Theobald S."/>
            <person name="Kildgaard S."/>
            <person name="Isbrandt T."/>
            <person name="Kuo A."/>
            <person name="Sato A."/>
            <person name="Lyhne E.K."/>
            <person name="Kogle M.E."/>
            <person name="Wiebenga A."/>
            <person name="Kun R.S."/>
            <person name="Lubbers R.J."/>
            <person name="Makela M.R."/>
            <person name="Barry K."/>
            <person name="Chovatia M."/>
            <person name="Clum A."/>
            <person name="Daum C."/>
            <person name="Haridas S."/>
            <person name="He G."/>
            <person name="LaButti K."/>
            <person name="Lipzen A."/>
            <person name="Mondo S."/>
            <person name="Riley R."/>
            <person name="Salamov A."/>
            <person name="Simmons B.A."/>
            <person name="Magnuson J.K."/>
            <person name="Henrissat B."/>
            <person name="Mortensen U.H."/>
            <person name="Larsen T.O."/>
            <person name="Devries R.P."/>
            <person name="Grigoriev I.V."/>
            <person name="Machida M."/>
            <person name="Baker S.E."/>
            <person name="Andersen M.R."/>
        </authorList>
    </citation>
    <scope>NUCLEOTIDE SEQUENCE [LARGE SCALE GENOMIC DNA]</scope>
    <source>
        <strain evidence="5">IBT 14317</strain>
    </source>
</reference>
<dbReference type="EMBL" id="ML735215">
    <property type="protein sequence ID" value="KAE8396293.1"/>
    <property type="molecule type" value="Genomic_DNA"/>
</dbReference>